<dbReference type="RefSeq" id="WP_090759384.1">
    <property type="nucleotide sequence ID" value="NZ_FNFB01000001.1"/>
</dbReference>
<dbReference type="STRING" id="683260.SAMN05421874_101695"/>
<evidence type="ECO:0000256" key="1">
    <source>
        <dbReference type="SAM" id="MobiDB-lite"/>
    </source>
</evidence>
<dbReference type="AlphaFoldDB" id="A0A1G8THK7"/>
<keyword evidence="2" id="KW-0732">Signal</keyword>
<feature type="region of interest" description="Disordered" evidence="1">
    <location>
        <begin position="45"/>
        <end position="66"/>
    </location>
</feature>
<dbReference type="OrthoDB" id="3537455at2"/>
<feature type="signal peptide" evidence="2">
    <location>
        <begin position="1"/>
        <end position="28"/>
    </location>
</feature>
<evidence type="ECO:0008006" key="5">
    <source>
        <dbReference type="Google" id="ProtNLM"/>
    </source>
</evidence>
<gene>
    <name evidence="3" type="ORF">SAMN05421874_101695</name>
</gene>
<reference evidence="3 4" key="1">
    <citation type="submission" date="2016-10" db="EMBL/GenBank/DDBJ databases">
        <authorList>
            <person name="de Groot N.N."/>
        </authorList>
    </citation>
    <scope>NUCLEOTIDE SEQUENCE [LARGE SCALE GENOMIC DNA]</scope>
    <source>
        <strain evidence="3 4">CGMCC 4.5681</strain>
    </source>
</reference>
<organism evidence="3 4">
    <name type="scientific">Nonomuraea maritima</name>
    <dbReference type="NCBI Taxonomy" id="683260"/>
    <lineage>
        <taxon>Bacteria</taxon>
        <taxon>Bacillati</taxon>
        <taxon>Actinomycetota</taxon>
        <taxon>Actinomycetes</taxon>
        <taxon>Streptosporangiales</taxon>
        <taxon>Streptosporangiaceae</taxon>
        <taxon>Nonomuraea</taxon>
    </lineage>
</organism>
<evidence type="ECO:0000313" key="3">
    <source>
        <dbReference type="EMBL" id="SDJ40150.1"/>
    </source>
</evidence>
<feature type="chain" id="PRO_5011586245" description="SH3 domain-containing protein" evidence="2">
    <location>
        <begin position="29"/>
        <end position="106"/>
    </location>
</feature>
<sequence>MHVRQSAVTGLLACAALGGLLTAPPAGALQMHDFTVDGVAIRSEPRAGAAPNGLGNPGDGFEPNRSAEHELYRCDERFDSTLWYHGRNATTGVVGWVPACHLIDPD</sequence>
<evidence type="ECO:0000256" key="2">
    <source>
        <dbReference type="SAM" id="SignalP"/>
    </source>
</evidence>
<evidence type="ECO:0000313" key="4">
    <source>
        <dbReference type="Proteomes" id="UP000198683"/>
    </source>
</evidence>
<dbReference type="Proteomes" id="UP000198683">
    <property type="component" value="Unassembled WGS sequence"/>
</dbReference>
<dbReference type="EMBL" id="FNFB01000001">
    <property type="protein sequence ID" value="SDJ40150.1"/>
    <property type="molecule type" value="Genomic_DNA"/>
</dbReference>
<accession>A0A1G8THK7</accession>
<protein>
    <recommendedName>
        <fullName evidence="5">SH3 domain-containing protein</fullName>
    </recommendedName>
</protein>
<proteinExistence type="predicted"/>
<name>A0A1G8THK7_9ACTN</name>
<keyword evidence="4" id="KW-1185">Reference proteome</keyword>